<sequence>MIHTQIQRSPVSPIGELKNLLAKLGTLYNFLNEILAHTTTAGILQREFCGRLHCAYAKLNKLAESRKIFDQMPNRGMGSWASLQNLYLNIKQPRKTPKIFSELILSDLAKPDSHSIVSQPKTWNDPPNFMGTTRLPLQFISARLFSSFSDLIRRPWIHYKDAPENSNGESAFYKRALKLQRPTTVRYQDNLQNFVSLIGEIVWPLKACNAVEFGVYALLRLRAPSRAYRDSTIRLVFWGEMAEVSVQHLKPHDLVYVSGRLGSYLKADEDGSSVRYYKVTVEEMNFVAQNSPKLVCQNLVKLEPKYSVEDMMQKRRNRLHLWQIFFASPSEWWDNRNSKLKAGSPDFKHKDTGESLWLKDNDPPWIKQQLQLQDSRLCKRSYVDQSNAWSQLSPLVYDEVKSN</sequence>
<gene>
    <name evidence="3" type="ORF">C2S53_019888</name>
</gene>
<dbReference type="Gene3D" id="2.40.50.140">
    <property type="entry name" value="Nucleic acid-binding proteins"/>
    <property type="match status" value="1"/>
</dbReference>
<dbReference type="GO" id="GO:0042645">
    <property type="term" value="C:mitochondrial nucleoid"/>
    <property type="evidence" value="ECO:0007669"/>
    <property type="project" value="TreeGrafter"/>
</dbReference>
<dbReference type="EMBL" id="SDAM02029508">
    <property type="protein sequence ID" value="KAH6756827.1"/>
    <property type="molecule type" value="Genomic_DNA"/>
</dbReference>
<dbReference type="PANTHER" id="PTHR10302:SF18">
    <property type="entry name" value="PROTEIN OSB1, MITOCHONDRIAL"/>
    <property type="match status" value="1"/>
</dbReference>
<evidence type="ECO:0000313" key="3">
    <source>
        <dbReference type="EMBL" id="KAH6756827.1"/>
    </source>
</evidence>
<name>A0AAD4NY74_PERFH</name>
<dbReference type="InterPro" id="IPR011344">
    <property type="entry name" value="ssDNA-bd"/>
</dbReference>
<dbReference type="SUPFAM" id="SSF50249">
    <property type="entry name" value="Nucleic acid-binding proteins"/>
    <property type="match status" value="1"/>
</dbReference>
<dbReference type="Proteomes" id="UP001190926">
    <property type="component" value="Unassembled WGS sequence"/>
</dbReference>
<organism evidence="3 4">
    <name type="scientific">Perilla frutescens var. hirtella</name>
    <name type="common">Perilla citriodora</name>
    <name type="synonym">Perilla setoyensis</name>
    <dbReference type="NCBI Taxonomy" id="608512"/>
    <lineage>
        <taxon>Eukaryota</taxon>
        <taxon>Viridiplantae</taxon>
        <taxon>Streptophyta</taxon>
        <taxon>Embryophyta</taxon>
        <taxon>Tracheophyta</taxon>
        <taxon>Spermatophyta</taxon>
        <taxon>Magnoliopsida</taxon>
        <taxon>eudicotyledons</taxon>
        <taxon>Gunneridae</taxon>
        <taxon>Pentapetalae</taxon>
        <taxon>asterids</taxon>
        <taxon>lamiids</taxon>
        <taxon>Lamiales</taxon>
        <taxon>Lamiaceae</taxon>
        <taxon>Nepetoideae</taxon>
        <taxon>Elsholtzieae</taxon>
        <taxon>Perilla</taxon>
    </lineage>
</organism>
<proteinExistence type="predicted"/>
<keyword evidence="1 2" id="KW-0238">DNA-binding</keyword>
<dbReference type="GO" id="GO:0003697">
    <property type="term" value="F:single-stranded DNA binding"/>
    <property type="evidence" value="ECO:0007669"/>
    <property type="project" value="InterPro"/>
</dbReference>
<accession>A0AAD4NY74</accession>
<evidence type="ECO:0000313" key="4">
    <source>
        <dbReference type="Proteomes" id="UP001190926"/>
    </source>
</evidence>
<keyword evidence="4" id="KW-1185">Reference proteome</keyword>
<dbReference type="Pfam" id="PF00436">
    <property type="entry name" value="SSB"/>
    <property type="match status" value="1"/>
</dbReference>
<evidence type="ECO:0000256" key="2">
    <source>
        <dbReference type="PROSITE-ProRule" id="PRU00252"/>
    </source>
</evidence>
<evidence type="ECO:0000256" key="1">
    <source>
        <dbReference type="ARBA" id="ARBA00023125"/>
    </source>
</evidence>
<dbReference type="GO" id="GO:0006264">
    <property type="term" value="P:mitochondrial DNA replication"/>
    <property type="evidence" value="ECO:0007669"/>
    <property type="project" value="TreeGrafter"/>
</dbReference>
<reference evidence="3 4" key="1">
    <citation type="journal article" date="2021" name="Nat. Commun.">
        <title>Incipient diploidization of the medicinal plant Perilla within 10,000 years.</title>
        <authorList>
            <person name="Zhang Y."/>
            <person name="Shen Q."/>
            <person name="Leng L."/>
            <person name="Zhang D."/>
            <person name="Chen S."/>
            <person name="Shi Y."/>
            <person name="Ning Z."/>
            <person name="Chen S."/>
        </authorList>
    </citation>
    <scope>NUCLEOTIDE SEQUENCE [LARGE SCALE GENOMIC DNA]</scope>
    <source>
        <strain evidence="4">cv. PC099</strain>
    </source>
</reference>
<protein>
    <submittedName>
        <fullName evidence="3">Uncharacterized protein</fullName>
    </submittedName>
</protein>
<comment type="caution">
    <text evidence="3">The sequence shown here is derived from an EMBL/GenBank/DDBJ whole genome shotgun (WGS) entry which is preliminary data.</text>
</comment>
<dbReference type="AlphaFoldDB" id="A0AAD4NY74"/>
<dbReference type="PROSITE" id="PS50935">
    <property type="entry name" value="SSB"/>
    <property type="match status" value="1"/>
</dbReference>
<dbReference type="PANTHER" id="PTHR10302">
    <property type="entry name" value="SINGLE-STRANDED DNA-BINDING PROTEIN"/>
    <property type="match status" value="1"/>
</dbReference>
<dbReference type="InterPro" id="IPR012340">
    <property type="entry name" value="NA-bd_OB-fold"/>
</dbReference>
<dbReference type="InterPro" id="IPR000424">
    <property type="entry name" value="Primosome_PriB/ssb"/>
</dbReference>